<evidence type="ECO:0000313" key="2">
    <source>
        <dbReference type="EMBL" id="STD54727.1"/>
    </source>
</evidence>
<evidence type="ECO:0000313" key="1">
    <source>
        <dbReference type="EMBL" id="RRT89919.1"/>
    </source>
</evidence>
<reference evidence="1 4" key="2">
    <citation type="submission" date="2018-10" db="EMBL/GenBank/DDBJ databases">
        <title>Transmission dynamics of multidrug resistant bacteria on intensive care unit surfaces.</title>
        <authorList>
            <person name="D'Souza A.W."/>
            <person name="Potter R.F."/>
            <person name="Wallace M."/>
            <person name="Shupe A."/>
            <person name="Patel S."/>
            <person name="Sun S."/>
            <person name="Gul D."/>
            <person name="Kwon J.H."/>
            <person name="Andleeb S."/>
            <person name="Burnham C.-A.D."/>
            <person name="Dantas G."/>
        </authorList>
    </citation>
    <scope>NUCLEOTIDE SEQUENCE [LARGE SCALE GENOMIC DNA]</scope>
    <source>
        <strain evidence="1 4">WF_348</strain>
    </source>
</reference>
<dbReference type="Proteomes" id="UP000254737">
    <property type="component" value="Unassembled WGS sequence"/>
</dbReference>
<organism evidence="2 3">
    <name type="scientific">Empedobacter falsenii</name>
    <dbReference type="NCBI Taxonomy" id="343874"/>
    <lineage>
        <taxon>Bacteria</taxon>
        <taxon>Pseudomonadati</taxon>
        <taxon>Bacteroidota</taxon>
        <taxon>Flavobacteriia</taxon>
        <taxon>Flavobacteriales</taxon>
        <taxon>Weeksellaceae</taxon>
        <taxon>Empedobacter</taxon>
    </lineage>
</organism>
<dbReference type="Proteomes" id="UP000267844">
    <property type="component" value="Unassembled WGS sequence"/>
</dbReference>
<sequence>MKPLLFFIFPIALFAQIKSDSVNADVKSSLLRSYYQMNSIVKEEQRFTQLDNEFKSLGIKIRNGQRQEDYGYKWDFNKSSAYNVVGSILNNILNKKALSED</sequence>
<name>A0A376G795_9FLAO</name>
<reference evidence="2 3" key="1">
    <citation type="submission" date="2018-06" db="EMBL/GenBank/DDBJ databases">
        <authorList>
            <consortium name="Pathogen Informatics"/>
            <person name="Doyle S."/>
        </authorList>
    </citation>
    <scope>NUCLEOTIDE SEQUENCE [LARGE SCALE GENOMIC DNA]</scope>
    <source>
        <strain evidence="2 3">NCTC13456</strain>
    </source>
</reference>
<evidence type="ECO:0000313" key="4">
    <source>
        <dbReference type="Proteomes" id="UP000267844"/>
    </source>
</evidence>
<gene>
    <name evidence="1" type="ORF">EGI89_10675</name>
    <name evidence="2" type="ORF">NCTC13456_01168</name>
</gene>
<protein>
    <submittedName>
        <fullName evidence="2">Uncharacterized protein</fullName>
    </submittedName>
</protein>
<dbReference type="EMBL" id="RHPO01000023">
    <property type="protein sequence ID" value="RRT89919.1"/>
    <property type="molecule type" value="Genomic_DNA"/>
</dbReference>
<evidence type="ECO:0000313" key="3">
    <source>
        <dbReference type="Proteomes" id="UP000254737"/>
    </source>
</evidence>
<accession>A0A376G795</accession>
<proteinExistence type="predicted"/>
<dbReference type="RefSeq" id="WP_114999306.1">
    <property type="nucleotide sequence ID" value="NZ_RHPN01000023.1"/>
</dbReference>
<dbReference type="AlphaFoldDB" id="A0A376G795"/>
<dbReference type="EMBL" id="UFXS01000001">
    <property type="protein sequence ID" value="STD54727.1"/>
    <property type="molecule type" value="Genomic_DNA"/>
</dbReference>